<proteinExistence type="predicted"/>
<accession>A0A8S5QHV3</accession>
<name>A0A8S5QHV3_9CAUD</name>
<evidence type="ECO:0000313" key="1">
    <source>
        <dbReference type="EMBL" id="DAE18640.1"/>
    </source>
</evidence>
<reference evidence="1" key="1">
    <citation type="journal article" date="2021" name="Proc. Natl. Acad. Sci. U.S.A.">
        <title>A Catalog of Tens of Thousands of Viruses from Human Metagenomes Reveals Hidden Associations with Chronic Diseases.</title>
        <authorList>
            <person name="Tisza M.J."/>
            <person name="Buck C.B."/>
        </authorList>
    </citation>
    <scope>NUCLEOTIDE SEQUENCE</scope>
    <source>
        <strain evidence="1">CtGkq5</strain>
    </source>
</reference>
<protein>
    <submittedName>
        <fullName evidence="1">Uncharacterized protein</fullName>
    </submittedName>
</protein>
<dbReference type="EMBL" id="BK015659">
    <property type="protein sequence ID" value="DAE18640.1"/>
    <property type="molecule type" value="Genomic_DNA"/>
</dbReference>
<sequence>MKNIEQIIKGISENGVTGFAVFEDNGGGLHLGIWYDDGEDEESFEENFFCHCSYEYNVGQLMDDLTALSEGDSPLDWENMKEMSRVEWREMVNTEYAGKIVLNMDGLIDEEQMGYAAKTEFENYL</sequence>
<organism evidence="1">
    <name type="scientific">Myoviridae sp. ctGkq5</name>
    <dbReference type="NCBI Taxonomy" id="2825074"/>
    <lineage>
        <taxon>Viruses</taxon>
        <taxon>Duplodnaviria</taxon>
        <taxon>Heunggongvirae</taxon>
        <taxon>Uroviricota</taxon>
        <taxon>Caudoviricetes</taxon>
    </lineage>
</organism>